<dbReference type="Gene3D" id="1.20.1530.20">
    <property type="match status" value="1"/>
</dbReference>
<keyword evidence="4" id="KW-1185">Reference proteome</keyword>
<evidence type="ECO:0000313" key="3">
    <source>
        <dbReference type="EMBL" id="PFX21983.1"/>
    </source>
</evidence>
<dbReference type="EMBL" id="LSMT01000255">
    <property type="protein sequence ID" value="PFX21983.1"/>
    <property type="molecule type" value="Genomic_DNA"/>
</dbReference>
<feature type="transmembrane region" description="Helical" evidence="2">
    <location>
        <begin position="166"/>
        <end position="187"/>
    </location>
</feature>
<accession>A0A2B4RYW8</accession>
<dbReference type="Proteomes" id="UP000225706">
    <property type="component" value="Unassembled WGS sequence"/>
</dbReference>
<reference evidence="4" key="1">
    <citation type="journal article" date="2017" name="bioRxiv">
        <title>Comparative analysis of the genomes of Stylophora pistillata and Acropora digitifera provides evidence for extensive differences between species of corals.</title>
        <authorList>
            <person name="Voolstra C.R."/>
            <person name="Li Y."/>
            <person name="Liew Y.J."/>
            <person name="Baumgarten S."/>
            <person name="Zoccola D."/>
            <person name="Flot J.-F."/>
            <person name="Tambutte S."/>
            <person name="Allemand D."/>
            <person name="Aranda M."/>
        </authorList>
    </citation>
    <scope>NUCLEOTIDE SEQUENCE [LARGE SCALE GENOMIC DNA]</scope>
</reference>
<dbReference type="PANTHER" id="PTHR18640">
    <property type="entry name" value="SOLUTE CARRIER FAMILY 10 MEMBER 7"/>
    <property type="match status" value="1"/>
</dbReference>
<evidence type="ECO:0000256" key="1">
    <source>
        <dbReference type="ARBA" id="ARBA00006528"/>
    </source>
</evidence>
<evidence type="ECO:0000313" key="4">
    <source>
        <dbReference type="Proteomes" id="UP000225706"/>
    </source>
</evidence>
<sequence length="260" mass="28207">MQIYFIVPCTISAGVILTAQAGGAVALSVLLTVFCNLAAVFTVPPLVAWIINFEDVQLDPVKLLIKLLLTVLLPLLVGKALRYIPHVKPCVKKYSNTLKVISIILLTMIPWLKVSQASAQKAFTGISVGSLFAVVGWGLAMHLLFIIIVIFPCFLLKLEKPVLKSVVIMASQKSLAVAVTIAGFLPFTQAEQGLLSLPLILIHLGILVADSVWASWWISWDAKKEKEKADPGDVTTNLASDNELDDLSCKENPQLHVSSV</sequence>
<protein>
    <submittedName>
        <fullName evidence="3">Putative sodium/metabolite cotransporter BASS4, chloroplastic</fullName>
    </submittedName>
</protein>
<comment type="similarity">
    <text evidence="1">Belongs to the bile acid:sodium symporter (BASS) (TC 2.A.28) family.</text>
</comment>
<feature type="transmembrane region" description="Helical" evidence="2">
    <location>
        <begin position="132"/>
        <end position="154"/>
    </location>
</feature>
<dbReference type="OrthoDB" id="188035at2759"/>
<dbReference type="STRING" id="50429.A0A2B4RYW8"/>
<dbReference type="Pfam" id="PF13593">
    <property type="entry name" value="SBF_like"/>
    <property type="match status" value="1"/>
</dbReference>
<name>A0A2B4RYW8_STYPI</name>
<feature type="transmembrane region" description="Helical" evidence="2">
    <location>
        <begin position="96"/>
        <end position="112"/>
    </location>
</feature>
<dbReference type="InterPro" id="IPR038770">
    <property type="entry name" value="Na+/solute_symporter_sf"/>
</dbReference>
<evidence type="ECO:0000256" key="2">
    <source>
        <dbReference type="SAM" id="Phobius"/>
    </source>
</evidence>
<organism evidence="3 4">
    <name type="scientific">Stylophora pistillata</name>
    <name type="common">Smooth cauliflower coral</name>
    <dbReference type="NCBI Taxonomy" id="50429"/>
    <lineage>
        <taxon>Eukaryota</taxon>
        <taxon>Metazoa</taxon>
        <taxon>Cnidaria</taxon>
        <taxon>Anthozoa</taxon>
        <taxon>Hexacorallia</taxon>
        <taxon>Scleractinia</taxon>
        <taxon>Astrocoeniina</taxon>
        <taxon>Pocilloporidae</taxon>
        <taxon>Stylophora</taxon>
    </lineage>
</organism>
<keyword evidence="2" id="KW-0472">Membrane</keyword>
<feature type="transmembrane region" description="Helical" evidence="2">
    <location>
        <begin position="63"/>
        <end position="84"/>
    </location>
</feature>
<feature type="transmembrane region" description="Helical" evidence="2">
    <location>
        <begin position="199"/>
        <end position="218"/>
    </location>
</feature>
<gene>
    <name evidence="3" type="primary">BASS4</name>
    <name evidence="3" type="ORF">AWC38_SpisGene13507</name>
</gene>
<comment type="caution">
    <text evidence="3">The sequence shown here is derived from an EMBL/GenBank/DDBJ whole genome shotgun (WGS) entry which is preliminary data.</text>
</comment>
<dbReference type="InterPro" id="IPR016833">
    <property type="entry name" value="Put_Na-Bile_cotransptr"/>
</dbReference>
<dbReference type="AlphaFoldDB" id="A0A2B4RYW8"/>
<keyword evidence="2" id="KW-1133">Transmembrane helix</keyword>
<feature type="transmembrane region" description="Helical" evidence="2">
    <location>
        <begin position="25"/>
        <end position="51"/>
    </location>
</feature>
<dbReference type="PANTHER" id="PTHR18640:SF10">
    <property type="entry name" value="SODIUM_METABOLITE COTRANSPORTER BASS4, CHLOROPLASTIC-RELATED"/>
    <property type="match status" value="1"/>
</dbReference>
<proteinExistence type="inferred from homology"/>
<keyword evidence="2" id="KW-0812">Transmembrane</keyword>